<evidence type="ECO:0000313" key="2">
    <source>
        <dbReference type="Proteomes" id="UP000228528"/>
    </source>
</evidence>
<reference evidence="2" key="1">
    <citation type="submission" date="2017-09" db="EMBL/GenBank/DDBJ databases">
        <title>Depth-based differentiation of microbial function through sediment-hosted aquifers and enrichment of novel symbionts in the deep terrestrial subsurface.</title>
        <authorList>
            <person name="Probst A.J."/>
            <person name="Ladd B."/>
            <person name="Jarett J.K."/>
            <person name="Geller-Mcgrath D.E."/>
            <person name="Sieber C.M.K."/>
            <person name="Emerson J.B."/>
            <person name="Anantharaman K."/>
            <person name="Thomas B.C."/>
            <person name="Malmstrom R."/>
            <person name="Stieglmeier M."/>
            <person name="Klingl A."/>
            <person name="Woyke T."/>
            <person name="Ryan C.M."/>
            <person name="Banfield J.F."/>
        </authorList>
    </citation>
    <scope>NUCLEOTIDE SEQUENCE [LARGE SCALE GENOMIC DNA]</scope>
</reference>
<sequence>MFKLSGVLKKEEVREFTRKDGSQGQSRTLFIEPEGSIYPVKVNVSDMDLKVGKQGEKITVDVAIFPYYIEGGKRKRAFTDYYIPNKK</sequence>
<proteinExistence type="predicted"/>
<evidence type="ECO:0000313" key="1">
    <source>
        <dbReference type="EMBL" id="PIR77422.1"/>
    </source>
</evidence>
<dbReference type="Proteomes" id="UP000228528">
    <property type="component" value="Unassembled WGS sequence"/>
</dbReference>
<gene>
    <name evidence="1" type="ORF">COU30_02560</name>
</gene>
<organism evidence="1 2">
    <name type="scientific">Candidatus Magasanikbacteria bacterium CG10_big_fil_rev_8_21_14_0_10_38_6</name>
    <dbReference type="NCBI Taxonomy" id="1974647"/>
    <lineage>
        <taxon>Bacteria</taxon>
        <taxon>Candidatus Magasanikiibacteriota</taxon>
    </lineage>
</organism>
<dbReference type="AlphaFoldDB" id="A0A2M6P110"/>
<name>A0A2M6P110_9BACT</name>
<comment type="caution">
    <text evidence="1">The sequence shown here is derived from an EMBL/GenBank/DDBJ whole genome shotgun (WGS) entry which is preliminary data.</text>
</comment>
<accession>A0A2M6P110</accession>
<protein>
    <submittedName>
        <fullName evidence="1">Uncharacterized protein</fullName>
    </submittedName>
</protein>
<dbReference type="EMBL" id="PFBW01000110">
    <property type="protein sequence ID" value="PIR77422.1"/>
    <property type="molecule type" value="Genomic_DNA"/>
</dbReference>